<dbReference type="Proteomes" id="UP000831796">
    <property type="component" value="Chromosome"/>
</dbReference>
<keyword evidence="2" id="KW-1185">Reference proteome</keyword>
<dbReference type="EMBL" id="CP095046">
    <property type="protein sequence ID" value="UOQ73904.1"/>
    <property type="molecule type" value="Genomic_DNA"/>
</dbReference>
<dbReference type="RefSeq" id="WP_244677251.1">
    <property type="nucleotide sequence ID" value="NZ_CP095046.1"/>
</dbReference>
<protein>
    <submittedName>
        <fullName evidence="1">Uncharacterized protein</fullName>
    </submittedName>
</protein>
<reference evidence="1" key="1">
    <citation type="submission" date="2022-04" db="EMBL/GenBank/DDBJ databases">
        <title>Hymenobacter sp. isolated from the air.</title>
        <authorList>
            <person name="Won M."/>
            <person name="Lee C.-M."/>
            <person name="Woen H.-Y."/>
            <person name="Kwon S.-W."/>
        </authorList>
    </citation>
    <scope>NUCLEOTIDE SEQUENCE</scope>
    <source>
        <strain evidence="1">5116S-3</strain>
    </source>
</reference>
<dbReference type="KEGG" id="hcu:MUN79_08380"/>
<evidence type="ECO:0000313" key="2">
    <source>
        <dbReference type="Proteomes" id="UP000831796"/>
    </source>
</evidence>
<dbReference type="AlphaFoldDB" id="A0A8T9Q8T9"/>
<sequence>MRGGNGNGFTATVVNFRNPLLIGYGFGMRTTLLGFYGKADVAWGQEDYVQKGPKFYFTLGYDF</sequence>
<accession>A0A8T9Q8T9</accession>
<gene>
    <name evidence="1" type="ORF">MUN79_08380</name>
</gene>
<organism evidence="1 2">
    <name type="scientific">Hymenobacter cellulosilyticus</name>
    <dbReference type="NCBI Taxonomy" id="2932248"/>
    <lineage>
        <taxon>Bacteria</taxon>
        <taxon>Pseudomonadati</taxon>
        <taxon>Bacteroidota</taxon>
        <taxon>Cytophagia</taxon>
        <taxon>Cytophagales</taxon>
        <taxon>Hymenobacteraceae</taxon>
        <taxon>Hymenobacter</taxon>
    </lineage>
</organism>
<name>A0A8T9Q8T9_9BACT</name>
<proteinExistence type="predicted"/>
<evidence type="ECO:0000313" key="1">
    <source>
        <dbReference type="EMBL" id="UOQ73904.1"/>
    </source>
</evidence>